<dbReference type="AlphaFoldDB" id="A0A5C3KYL4"/>
<keyword evidence="2" id="KW-1185">Reference proteome</keyword>
<evidence type="ECO:0000313" key="1">
    <source>
        <dbReference type="EMBL" id="TFK25280.1"/>
    </source>
</evidence>
<proteinExistence type="predicted"/>
<protein>
    <submittedName>
        <fullName evidence="1">Uncharacterized protein</fullName>
    </submittedName>
</protein>
<gene>
    <name evidence="1" type="ORF">FA15DRAFT_364331</name>
</gene>
<dbReference type="EMBL" id="ML210188">
    <property type="protein sequence ID" value="TFK25280.1"/>
    <property type="molecule type" value="Genomic_DNA"/>
</dbReference>
<name>A0A5C3KYL4_COPMA</name>
<dbReference type="Proteomes" id="UP000307440">
    <property type="component" value="Unassembled WGS sequence"/>
</dbReference>
<evidence type="ECO:0000313" key="2">
    <source>
        <dbReference type="Proteomes" id="UP000307440"/>
    </source>
</evidence>
<reference evidence="1 2" key="1">
    <citation type="journal article" date="2019" name="Nat. Ecol. Evol.">
        <title>Megaphylogeny resolves global patterns of mushroom evolution.</title>
        <authorList>
            <person name="Varga T."/>
            <person name="Krizsan K."/>
            <person name="Foldi C."/>
            <person name="Dima B."/>
            <person name="Sanchez-Garcia M."/>
            <person name="Sanchez-Ramirez S."/>
            <person name="Szollosi G.J."/>
            <person name="Szarkandi J.G."/>
            <person name="Papp V."/>
            <person name="Albert L."/>
            <person name="Andreopoulos W."/>
            <person name="Angelini C."/>
            <person name="Antonin V."/>
            <person name="Barry K.W."/>
            <person name="Bougher N.L."/>
            <person name="Buchanan P."/>
            <person name="Buyck B."/>
            <person name="Bense V."/>
            <person name="Catcheside P."/>
            <person name="Chovatia M."/>
            <person name="Cooper J."/>
            <person name="Damon W."/>
            <person name="Desjardin D."/>
            <person name="Finy P."/>
            <person name="Geml J."/>
            <person name="Haridas S."/>
            <person name="Hughes K."/>
            <person name="Justo A."/>
            <person name="Karasinski D."/>
            <person name="Kautmanova I."/>
            <person name="Kiss B."/>
            <person name="Kocsube S."/>
            <person name="Kotiranta H."/>
            <person name="LaButti K.M."/>
            <person name="Lechner B.E."/>
            <person name="Liimatainen K."/>
            <person name="Lipzen A."/>
            <person name="Lukacs Z."/>
            <person name="Mihaltcheva S."/>
            <person name="Morgado L.N."/>
            <person name="Niskanen T."/>
            <person name="Noordeloos M.E."/>
            <person name="Ohm R.A."/>
            <person name="Ortiz-Santana B."/>
            <person name="Ovrebo C."/>
            <person name="Racz N."/>
            <person name="Riley R."/>
            <person name="Savchenko A."/>
            <person name="Shiryaev A."/>
            <person name="Soop K."/>
            <person name="Spirin V."/>
            <person name="Szebenyi C."/>
            <person name="Tomsovsky M."/>
            <person name="Tulloss R.E."/>
            <person name="Uehling J."/>
            <person name="Grigoriev I.V."/>
            <person name="Vagvolgyi C."/>
            <person name="Papp T."/>
            <person name="Martin F.M."/>
            <person name="Miettinen O."/>
            <person name="Hibbett D.S."/>
            <person name="Nagy L.G."/>
        </authorList>
    </citation>
    <scope>NUCLEOTIDE SEQUENCE [LARGE SCALE GENOMIC DNA]</scope>
    <source>
        <strain evidence="1 2">CBS 121175</strain>
    </source>
</reference>
<accession>A0A5C3KYL4</accession>
<organism evidence="1 2">
    <name type="scientific">Coprinopsis marcescibilis</name>
    <name type="common">Agaric fungus</name>
    <name type="synonym">Psathyrella marcescibilis</name>
    <dbReference type="NCBI Taxonomy" id="230819"/>
    <lineage>
        <taxon>Eukaryota</taxon>
        <taxon>Fungi</taxon>
        <taxon>Dikarya</taxon>
        <taxon>Basidiomycota</taxon>
        <taxon>Agaricomycotina</taxon>
        <taxon>Agaricomycetes</taxon>
        <taxon>Agaricomycetidae</taxon>
        <taxon>Agaricales</taxon>
        <taxon>Agaricineae</taxon>
        <taxon>Psathyrellaceae</taxon>
        <taxon>Coprinopsis</taxon>
    </lineage>
</organism>
<sequence length="156" mass="17172">MLISSSYNPDHSLLAVHIEIRSHSARDQAGAMGQEEGSVARAVRKSTLILTRDPVRAAGRALVINKTNPCNLHRPRLAFFLLQSHFSIQVRTRSLDRLFGRLQGPFVALNDKNRPSTAHSSSHTTCAKNSGPFCAFCSFDDEAYPLKTCFTAARSS</sequence>